<name>A0A6J6CS85_9ZZZZ</name>
<protein>
    <submittedName>
        <fullName evidence="1">Unannotated protein</fullName>
    </submittedName>
</protein>
<dbReference type="AlphaFoldDB" id="A0A6J6CS85"/>
<evidence type="ECO:0000313" key="1">
    <source>
        <dbReference type="EMBL" id="CAB4554372.1"/>
    </source>
</evidence>
<proteinExistence type="predicted"/>
<dbReference type="EMBL" id="CAEZTC010000033">
    <property type="protein sequence ID" value="CAB4554372.1"/>
    <property type="molecule type" value="Genomic_DNA"/>
</dbReference>
<gene>
    <name evidence="1" type="ORF">UFOPK1572_00397</name>
    <name evidence="2" type="ORF">UFOPK2169_01612</name>
</gene>
<accession>A0A6J6CS85</accession>
<evidence type="ECO:0000313" key="2">
    <source>
        <dbReference type="EMBL" id="CAB4664192.1"/>
    </source>
</evidence>
<reference evidence="1" key="1">
    <citation type="submission" date="2020-05" db="EMBL/GenBank/DDBJ databases">
        <authorList>
            <person name="Chiriac C."/>
            <person name="Salcher M."/>
            <person name="Ghai R."/>
            <person name="Kavagutti S V."/>
        </authorList>
    </citation>
    <scope>NUCLEOTIDE SEQUENCE</scope>
</reference>
<sequence>MRCSKGLGVTSRRPLWVRRVDDERLAVERADEERVDPERDDSDCVREERTFCGGRRREDCAAGREELERDVLRRDCEGPVEP</sequence>
<dbReference type="EMBL" id="CAEZWE010000093">
    <property type="protein sequence ID" value="CAB4664192.1"/>
    <property type="molecule type" value="Genomic_DNA"/>
</dbReference>
<organism evidence="1">
    <name type="scientific">freshwater metagenome</name>
    <dbReference type="NCBI Taxonomy" id="449393"/>
    <lineage>
        <taxon>unclassified sequences</taxon>
        <taxon>metagenomes</taxon>
        <taxon>ecological metagenomes</taxon>
    </lineage>
</organism>